<proteinExistence type="predicted"/>
<organism evidence="1 2">
    <name type="scientific">Cryptotermes secundus</name>
    <dbReference type="NCBI Taxonomy" id="105785"/>
    <lineage>
        <taxon>Eukaryota</taxon>
        <taxon>Metazoa</taxon>
        <taxon>Ecdysozoa</taxon>
        <taxon>Arthropoda</taxon>
        <taxon>Hexapoda</taxon>
        <taxon>Insecta</taxon>
        <taxon>Pterygota</taxon>
        <taxon>Neoptera</taxon>
        <taxon>Polyneoptera</taxon>
        <taxon>Dictyoptera</taxon>
        <taxon>Blattodea</taxon>
        <taxon>Blattoidea</taxon>
        <taxon>Termitoidae</taxon>
        <taxon>Kalotermitidae</taxon>
        <taxon>Cryptotermitinae</taxon>
        <taxon>Cryptotermes</taxon>
    </lineage>
</organism>
<protein>
    <submittedName>
        <fullName evidence="1">Uncharacterized protein</fullName>
    </submittedName>
</protein>
<reference evidence="1 2" key="1">
    <citation type="submission" date="2017-12" db="EMBL/GenBank/DDBJ databases">
        <title>Hemimetabolous genomes reveal molecular basis of termite eusociality.</title>
        <authorList>
            <person name="Harrison M.C."/>
            <person name="Jongepier E."/>
            <person name="Robertson H.M."/>
            <person name="Arning N."/>
            <person name="Bitard-Feildel T."/>
            <person name="Chao H."/>
            <person name="Childers C.P."/>
            <person name="Dinh H."/>
            <person name="Doddapaneni H."/>
            <person name="Dugan S."/>
            <person name="Gowin J."/>
            <person name="Greiner C."/>
            <person name="Han Y."/>
            <person name="Hu H."/>
            <person name="Hughes D.S.T."/>
            <person name="Huylmans A.-K."/>
            <person name="Kemena C."/>
            <person name="Kremer L.P.M."/>
            <person name="Lee S.L."/>
            <person name="Lopez-Ezquerra A."/>
            <person name="Mallet L."/>
            <person name="Monroy-Kuhn J.M."/>
            <person name="Moser A."/>
            <person name="Murali S.C."/>
            <person name="Muzny D.M."/>
            <person name="Otani S."/>
            <person name="Piulachs M.-D."/>
            <person name="Poelchau M."/>
            <person name="Qu J."/>
            <person name="Schaub F."/>
            <person name="Wada-Katsumata A."/>
            <person name="Worley K.C."/>
            <person name="Xie Q."/>
            <person name="Ylla G."/>
            <person name="Poulsen M."/>
            <person name="Gibbs R.A."/>
            <person name="Schal C."/>
            <person name="Richards S."/>
            <person name="Belles X."/>
            <person name="Korb J."/>
            <person name="Bornberg-Bauer E."/>
        </authorList>
    </citation>
    <scope>NUCLEOTIDE SEQUENCE [LARGE SCALE GENOMIC DNA]</scope>
    <source>
        <tissue evidence="1">Whole body</tissue>
    </source>
</reference>
<comment type="caution">
    <text evidence="1">The sequence shown here is derived from an EMBL/GenBank/DDBJ whole genome shotgun (WGS) entry which is preliminary data.</text>
</comment>
<dbReference type="AlphaFoldDB" id="A0A2J7QZ56"/>
<dbReference type="InParanoid" id="A0A2J7QZ56"/>
<evidence type="ECO:0000313" key="1">
    <source>
        <dbReference type="EMBL" id="PNF33867.1"/>
    </source>
</evidence>
<dbReference type="EMBL" id="NEVH01009075">
    <property type="protein sequence ID" value="PNF33867.1"/>
    <property type="molecule type" value="Genomic_DNA"/>
</dbReference>
<sequence length="95" mass="10820">MFHLNSEDIALPKGTLKVYGLKDSVTQNDLSCLFLQTILNYILGESSLESLEPYLHFFQNYLPVGYCQFWSYHPVSLYENVGSGTAVVSMFEMIL</sequence>
<accession>A0A2J7QZ56</accession>
<dbReference type="Proteomes" id="UP000235965">
    <property type="component" value="Unassembled WGS sequence"/>
</dbReference>
<name>A0A2J7QZ56_9NEOP</name>
<gene>
    <name evidence="1" type="ORF">B7P43_G07225</name>
</gene>
<evidence type="ECO:0000313" key="2">
    <source>
        <dbReference type="Proteomes" id="UP000235965"/>
    </source>
</evidence>
<keyword evidence="2" id="KW-1185">Reference proteome</keyword>